<dbReference type="InterPro" id="IPR022224">
    <property type="entry name" value="DUF3750"/>
</dbReference>
<gene>
    <name evidence="1" type="ORF">C882_2865</name>
</gene>
<keyword evidence="2" id="KW-1185">Reference proteome</keyword>
<dbReference type="EMBL" id="ANHY01000033">
    <property type="protein sequence ID" value="EKV26287.1"/>
    <property type="molecule type" value="Genomic_DNA"/>
</dbReference>
<protein>
    <recommendedName>
        <fullName evidence="3">DUF3750 domain-containing protein</fullName>
    </recommendedName>
</protein>
<evidence type="ECO:0000313" key="2">
    <source>
        <dbReference type="Proteomes" id="UP000009881"/>
    </source>
</evidence>
<dbReference type="AlphaFoldDB" id="K9GMG9"/>
<dbReference type="eggNOG" id="ENOG502Z88I">
    <property type="taxonomic scope" value="Bacteria"/>
</dbReference>
<organism evidence="1 2">
    <name type="scientific">Caenispirillum salinarum AK4</name>
    <dbReference type="NCBI Taxonomy" id="1238182"/>
    <lineage>
        <taxon>Bacteria</taxon>
        <taxon>Pseudomonadati</taxon>
        <taxon>Pseudomonadota</taxon>
        <taxon>Alphaproteobacteria</taxon>
        <taxon>Rhodospirillales</taxon>
        <taxon>Novispirillaceae</taxon>
        <taxon>Caenispirillum</taxon>
    </lineage>
</organism>
<sequence>MMVRKTVLGFLALVVVFVAPVGVHGLQRGVPQGHWSSASRAPVGLAPSAEEEPGAVIQVYAAPTYGWRGIFAVHPWIAVRRAGSSDWDRYEVVGWGGGRVTRDRMAPDARWYGAEPRLLLDLRGGAEVDALIARVEAAVASYPYTGSYRTFPGPNSNTFLAHIGRSVPELGLDMPANAIGKNWLPWDEPVSTAPSGGGFMLSFEGLGGLLVAPEEGVELTFLGLSLGVDFDPLDVRLPGFGGVR</sequence>
<accession>K9GMG9</accession>
<dbReference type="Pfam" id="PF12570">
    <property type="entry name" value="DUF3750"/>
    <property type="match status" value="1"/>
</dbReference>
<evidence type="ECO:0000313" key="1">
    <source>
        <dbReference type="EMBL" id="EKV26287.1"/>
    </source>
</evidence>
<evidence type="ECO:0008006" key="3">
    <source>
        <dbReference type="Google" id="ProtNLM"/>
    </source>
</evidence>
<name>K9GMG9_9PROT</name>
<proteinExistence type="predicted"/>
<dbReference type="Proteomes" id="UP000009881">
    <property type="component" value="Unassembled WGS sequence"/>
</dbReference>
<reference evidence="1 2" key="1">
    <citation type="journal article" date="2013" name="Genome Announc.">
        <title>Draft Genome Sequence of an Alphaproteobacterium, Caenispirillum salinarum AK4(T), Isolated from a Solar Saltern.</title>
        <authorList>
            <person name="Khatri I."/>
            <person name="Singh A."/>
            <person name="Korpole S."/>
            <person name="Pinnaka A.K."/>
            <person name="Subramanian S."/>
        </authorList>
    </citation>
    <scope>NUCLEOTIDE SEQUENCE [LARGE SCALE GENOMIC DNA]</scope>
    <source>
        <strain evidence="1 2">AK4</strain>
    </source>
</reference>
<comment type="caution">
    <text evidence="1">The sequence shown here is derived from an EMBL/GenBank/DDBJ whole genome shotgun (WGS) entry which is preliminary data.</text>
</comment>
<dbReference type="STRING" id="1238182.C882_2865"/>